<comment type="caution">
    <text evidence="2">The sequence shown here is derived from an EMBL/GenBank/DDBJ whole genome shotgun (WGS) entry which is preliminary data.</text>
</comment>
<dbReference type="OrthoDB" id="416093at2759"/>
<feature type="domain" description="PPM-type phosphatase" evidence="1">
    <location>
        <begin position="4"/>
        <end position="65"/>
    </location>
</feature>
<evidence type="ECO:0000259" key="1">
    <source>
        <dbReference type="Pfam" id="PF00481"/>
    </source>
</evidence>
<dbReference type="Gene3D" id="3.60.40.10">
    <property type="entry name" value="PPM-type phosphatase domain"/>
    <property type="match status" value="1"/>
</dbReference>
<organism evidence="2 3">
    <name type="scientific">Dinothrombium tinctorium</name>
    <dbReference type="NCBI Taxonomy" id="1965070"/>
    <lineage>
        <taxon>Eukaryota</taxon>
        <taxon>Metazoa</taxon>
        <taxon>Ecdysozoa</taxon>
        <taxon>Arthropoda</taxon>
        <taxon>Chelicerata</taxon>
        <taxon>Arachnida</taxon>
        <taxon>Acari</taxon>
        <taxon>Acariformes</taxon>
        <taxon>Trombidiformes</taxon>
        <taxon>Prostigmata</taxon>
        <taxon>Anystina</taxon>
        <taxon>Parasitengona</taxon>
        <taxon>Trombidioidea</taxon>
        <taxon>Trombidiidae</taxon>
        <taxon>Dinothrombium</taxon>
    </lineage>
</organism>
<proteinExistence type="predicted"/>
<evidence type="ECO:0000313" key="3">
    <source>
        <dbReference type="Proteomes" id="UP000285301"/>
    </source>
</evidence>
<sequence length="80" mass="8893">MGLMPTRVLGDTHIKQIKLPRKKDSLSPVPEINIIRNASFAILVTDGITDIISSNDMCEIIKNKKCIFKAANKISKLQTI</sequence>
<dbReference type="Pfam" id="PF00481">
    <property type="entry name" value="PP2C"/>
    <property type="match status" value="1"/>
</dbReference>
<dbReference type="InterPro" id="IPR036457">
    <property type="entry name" value="PPM-type-like_dom_sf"/>
</dbReference>
<dbReference type="Proteomes" id="UP000285301">
    <property type="component" value="Unassembled WGS sequence"/>
</dbReference>
<reference evidence="2 3" key="1">
    <citation type="journal article" date="2018" name="Gigascience">
        <title>Genomes of trombidid mites reveal novel predicted allergens and laterally-transferred genes associated with secondary metabolism.</title>
        <authorList>
            <person name="Dong X."/>
            <person name="Chaisiri K."/>
            <person name="Xia D."/>
            <person name="Armstrong S.D."/>
            <person name="Fang Y."/>
            <person name="Donnelly M.J."/>
            <person name="Kadowaki T."/>
            <person name="McGarry J.W."/>
            <person name="Darby A.C."/>
            <person name="Makepeace B.L."/>
        </authorList>
    </citation>
    <scope>NUCLEOTIDE SEQUENCE [LARGE SCALE GENOMIC DNA]</scope>
    <source>
        <strain evidence="2">UoL-WK</strain>
    </source>
</reference>
<name>A0A3S3NHT6_9ACAR</name>
<dbReference type="InterPro" id="IPR001932">
    <property type="entry name" value="PPM-type_phosphatase-like_dom"/>
</dbReference>
<accession>A0A3S3NHT6</accession>
<dbReference type="AlphaFoldDB" id="A0A3S3NHT6"/>
<gene>
    <name evidence="2" type="ORF">B4U79_18456</name>
</gene>
<dbReference type="EMBL" id="NCKU01007009">
    <property type="protein sequence ID" value="RWS02970.1"/>
    <property type="molecule type" value="Genomic_DNA"/>
</dbReference>
<evidence type="ECO:0000313" key="2">
    <source>
        <dbReference type="EMBL" id="RWS02970.1"/>
    </source>
</evidence>
<protein>
    <recommendedName>
        <fullName evidence="1">PPM-type phosphatase domain-containing protein</fullName>
    </recommendedName>
</protein>
<dbReference type="SUPFAM" id="SSF81606">
    <property type="entry name" value="PP2C-like"/>
    <property type="match status" value="1"/>
</dbReference>
<keyword evidence="3" id="KW-1185">Reference proteome</keyword>